<dbReference type="InterPro" id="IPR036908">
    <property type="entry name" value="RlpA-like_sf"/>
</dbReference>
<dbReference type="EMBL" id="LR725663">
    <property type="protein sequence ID" value="VWO96466.1"/>
    <property type="molecule type" value="Genomic_DNA"/>
</dbReference>
<sequence>MQFSKLFTAIVAASATFAMAAPTEDGYDQPNKSDCGKCGDYGHNGTDHGHNGGDYGHGGSDGKWGQKVRVGHSLNLWPNTPLGSLACANTFNKKFPQFHTLGDLPTAPFYGEAPGAVDRSGKCGACWKIQYEDKEPVYMIAVDNAAIFQLGKHGLAKLTGRKGFEKGSVSAKATEVSPEHCQLPSSKQW</sequence>
<dbReference type="Pfam" id="PF07249">
    <property type="entry name" value="Cerato-platanin"/>
    <property type="match status" value="1"/>
</dbReference>
<name>A0A5K1JW27_9APHY</name>
<dbReference type="CDD" id="cd22778">
    <property type="entry name" value="DPBB_CEPL-like"/>
    <property type="match status" value="1"/>
</dbReference>
<accession>A0A5K1JW27</accession>
<dbReference type="AlphaFoldDB" id="A0A5K1JW27"/>
<protein>
    <submittedName>
        <fullName evidence="5">Secreted protein 1</fullName>
    </submittedName>
</protein>
<dbReference type="InterPro" id="IPR010829">
    <property type="entry name" value="Cerato-platanin"/>
</dbReference>
<feature type="chain" id="PRO_5023856551" evidence="4">
    <location>
        <begin position="21"/>
        <end position="189"/>
    </location>
</feature>
<feature type="signal peptide" evidence="4">
    <location>
        <begin position="1"/>
        <end position="20"/>
    </location>
</feature>
<organism evidence="5">
    <name type="scientific">Ganoderma boninense</name>
    <dbReference type="NCBI Taxonomy" id="34458"/>
    <lineage>
        <taxon>Eukaryota</taxon>
        <taxon>Fungi</taxon>
        <taxon>Dikarya</taxon>
        <taxon>Basidiomycota</taxon>
        <taxon>Agaricomycotina</taxon>
        <taxon>Agaricomycetes</taxon>
        <taxon>Polyporales</taxon>
        <taxon>Polyporaceae</taxon>
        <taxon>Ganoderma</taxon>
    </lineage>
</organism>
<keyword evidence="3" id="KW-0964">Secreted</keyword>
<evidence type="ECO:0000256" key="2">
    <source>
        <dbReference type="ARBA" id="ARBA00010421"/>
    </source>
</evidence>
<reference evidence="5" key="1">
    <citation type="submission" date="2019-10" db="EMBL/GenBank/DDBJ databases">
        <authorList>
            <person name="Nor Muhammad N."/>
        </authorList>
    </citation>
    <scope>NUCLEOTIDE SEQUENCE</scope>
</reference>
<evidence type="ECO:0000313" key="5">
    <source>
        <dbReference type="EMBL" id="VWO96466.1"/>
    </source>
</evidence>
<evidence type="ECO:0000256" key="1">
    <source>
        <dbReference type="ARBA" id="ARBA00004613"/>
    </source>
</evidence>
<comment type="similarity">
    <text evidence="2">Belongs to the cerato-platanin family.</text>
</comment>
<evidence type="ECO:0000256" key="4">
    <source>
        <dbReference type="SAM" id="SignalP"/>
    </source>
</evidence>
<gene>
    <name evidence="5" type="primary">Q8J0U4</name>
</gene>
<keyword evidence="4" id="KW-0732">Signal</keyword>
<dbReference type="Gene3D" id="2.40.40.10">
    <property type="entry name" value="RlpA-like domain"/>
    <property type="match status" value="1"/>
</dbReference>
<comment type="subcellular location">
    <subcellularLocation>
        <location evidence="1">Secreted</location>
    </subcellularLocation>
</comment>
<evidence type="ECO:0000256" key="3">
    <source>
        <dbReference type="ARBA" id="ARBA00022525"/>
    </source>
</evidence>
<proteinExistence type="inferred from homology"/>
<dbReference type="GO" id="GO:0005576">
    <property type="term" value="C:extracellular region"/>
    <property type="evidence" value="ECO:0007669"/>
    <property type="project" value="UniProtKB-SubCell"/>
</dbReference>